<reference evidence="13 14" key="1">
    <citation type="journal article" date="2023" name="Insect Mol. Biol.">
        <title>Genome sequencing provides insights into the evolution of gene families encoding plant cell wall-degrading enzymes in longhorned beetles.</title>
        <authorList>
            <person name="Shin N.R."/>
            <person name="Okamura Y."/>
            <person name="Kirsch R."/>
            <person name="Pauchet Y."/>
        </authorList>
    </citation>
    <scope>NUCLEOTIDE SEQUENCE [LARGE SCALE GENOMIC DNA]</scope>
    <source>
        <strain evidence="13">EAD_L_NR</strain>
    </source>
</reference>
<keyword evidence="3" id="KW-0699">rRNA-binding</keyword>
<sequence length="658" mass="75619">MMNIPVFLKSPRNVKQANYLSSLLYRKLSHSADVEEKIEIPKRIPRGPTDILRALESTITRDPTAAHYKYHDDPYLIPKSNVGKRTFAMAQEAGRKAAHWIRREHADLFNHREADPVIQAFLPRVVYNEDSEVTENDLKQTIEDVQVADAVIVYKALKSKGVKVSKETEQSLLDLLCYFNSEDTLSEEFIEERWFMQSSRSKERHRKIWKDGNLAEEIFISIENPTAEAYSTIIQGMTKHFQVTRAWELYEEAQNKGLVLSTNTYNSLIRVVNFLKEQYDMRWVLIVNLLTDMNKLGLKPNLATLNAILQALSTMGGGNAAKDNALKTLREFKKLGIEPSLGSYYFLLVTFCKERGPKSTILYDIMAHIENKEHKIRDLSDTNFFVTAMDVCRNHLNDVEMAKRVDRLLHIGNNYDLIGDSYKESIYYRHYFILLVTYVPLDEFMNQTYDKLVPNIYVPEPGVMLELLTQVELNAAVEYIPKLWSDMTVFDHTTRENLLELISNIMVNNPPADSELRERFSYIAWDMYNKIESQNENRYNKITLTGEMLGKIMTLLLKNDDFSKACAVMEKLDKGHSSIVGIPKFETLSLFVDKCIENKAPSQAIRCIQYCADSGFPEVNSLAVRLDEKLTLDEELLGSLTKAVGNFRLDNKSSANVE</sequence>
<protein>
    <recommendedName>
        <fullName evidence="11">Small ribosomal subunit protein mS39</fullName>
    </recommendedName>
</protein>
<keyword evidence="5" id="KW-0810">Translation regulation</keyword>
<dbReference type="PROSITE" id="PS51375">
    <property type="entry name" value="PPR"/>
    <property type="match status" value="1"/>
</dbReference>
<evidence type="ECO:0000313" key="13">
    <source>
        <dbReference type="EMBL" id="KAJ8922045.1"/>
    </source>
</evidence>
<dbReference type="NCBIfam" id="TIGR00756">
    <property type="entry name" value="PPR"/>
    <property type="match status" value="1"/>
</dbReference>
<accession>A0AAV8W5Z4</accession>
<dbReference type="GO" id="GO:0032543">
    <property type="term" value="P:mitochondrial translation"/>
    <property type="evidence" value="ECO:0007669"/>
    <property type="project" value="InterPro"/>
</dbReference>
<dbReference type="Gene3D" id="1.25.40.10">
    <property type="entry name" value="Tetratricopeptide repeat domain"/>
    <property type="match status" value="1"/>
</dbReference>
<dbReference type="Proteomes" id="UP001159042">
    <property type="component" value="Unassembled WGS sequence"/>
</dbReference>
<gene>
    <name evidence="13" type="ORF">NQ315_008686</name>
</gene>
<keyword evidence="9" id="KW-0496">Mitochondrion</keyword>
<keyword evidence="6" id="KW-0694">RNA-binding</keyword>
<evidence type="ECO:0000256" key="11">
    <source>
        <dbReference type="ARBA" id="ARBA00035134"/>
    </source>
</evidence>
<dbReference type="GO" id="GO:0006417">
    <property type="term" value="P:regulation of translation"/>
    <property type="evidence" value="ECO:0007669"/>
    <property type="project" value="UniProtKB-KW"/>
</dbReference>
<evidence type="ECO:0000256" key="10">
    <source>
        <dbReference type="ARBA" id="ARBA00023274"/>
    </source>
</evidence>
<dbReference type="GO" id="GO:0019843">
    <property type="term" value="F:rRNA binding"/>
    <property type="evidence" value="ECO:0007669"/>
    <property type="project" value="UniProtKB-KW"/>
</dbReference>
<keyword evidence="8" id="KW-0689">Ribosomal protein</keyword>
<dbReference type="InterPro" id="IPR011990">
    <property type="entry name" value="TPR-like_helical_dom_sf"/>
</dbReference>
<name>A0AAV8W5Z4_9CUCU</name>
<evidence type="ECO:0000256" key="9">
    <source>
        <dbReference type="ARBA" id="ARBA00023128"/>
    </source>
</evidence>
<comment type="subcellular location">
    <subcellularLocation>
        <location evidence="1">Mitochondrion</location>
    </subcellularLocation>
</comment>
<evidence type="ECO:0000256" key="8">
    <source>
        <dbReference type="ARBA" id="ARBA00022980"/>
    </source>
</evidence>
<dbReference type="GO" id="GO:0005739">
    <property type="term" value="C:mitochondrion"/>
    <property type="evidence" value="ECO:0007669"/>
    <property type="project" value="UniProtKB-SubCell"/>
</dbReference>
<dbReference type="GO" id="GO:0043024">
    <property type="term" value="F:ribosomal small subunit binding"/>
    <property type="evidence" value="ECO:0007669"/>
    <property type="project" value="InterPro"/>
</dbReference>
<keyword evidence="4" id="KW-0677">Repeat</keyword>
<dbReference type="Pfam" id="PF22330">
    <property type="entry name" value="Rib_mS39_PPR"/>
    <property type="match status" value="1"/>
</dbReference>
<dbReference type="InterPro" id="IPR055063">
    <property type="entry name" value="Rib_mS39_PPR"/>
</dbReference>
<evidence type="ECO:0000256" key="3">
    <source>
        <dbReference type="ARBA" id="ARBA00022730"/>
    </source>
</evidence>
<dbReference type="PANTHER" id="PTHR16276">
    <property type="entry name" value="PENTATRICOPEPTIDE REPEAT DOMAIN-CONTAINING PROTEIN 3"/>
    <property type="match status" value="1"/>
</dbReference>
<keyword evidence="14" id="KW-1185">Reference proteome</keyword>
<dbReference type="GO" id="GO:1990904">
    <property type="term" value="C:ribonucleoprotein complex"/>
    <property type="evidence" value="ECO:0007669"/>
    <property type="project" value="UniProtKB-KW"/>
</dbReference>
<evidence type="ECO:0000256" key="7">
    <source>
        <dbReference type="ARBA" id="ARBA00022946"/>
    </source>
</evidence>
<evidence type="ECO:0000256" key="1">
    <source>
        <dbReference type="ARBA" id="ARBA00004173"/>
    </source>
</evidence>
<dbReference type="Pfam" id="PF13812">
    <property type="entry name" value="PPR_3"/>
    <property type="match status" value="1"/>
</dbReference>
<dbReference type="GO" id="GO:0005840">
    <property type="term" value="C:ribosome"/>
    <property type="evidence" value="ECO:0007669"/>
    <property type="project" value="UniProtKB-KW"/>
</dbReference>
<comment type="caution">
    <text evidence="13">The sequence shown here is derived from an EMBL/GenBank/DDBJ whole genome shotgun (WGS) entry which is preliminary data.</text>
</comment>
<dbReference type="FunFam" id="1.25.40.10:FF:001004">
    <property type="entry name" value="Protein PTCD3 homolog, mitochondrial"/>
    <property type="match status" value="1"/>
</dbReference>
<dbReference type="PANTHER" id="PTHR16276:SF1">
    <property type="entry name" value="SMALL RIBOSOMAL SUBUNIT PROTEIN MS39"/>
    <property type="match status" value="1"/>
</dbReference>
<dbReference type="InterPro" id="IPR037387">
    <property type="entry name" value="PTCD3"/>
</dbReference>
<organism evidence="13 14">
    <name type="scientific">Exocentrus adspersus</name>
    <dbReference type="NCBI Taxonomy" id="1586481"/>
    <lineage>
        <taxon>Eukaryota</taxon>
        <taxon>Metazoa</taxon>
        <taxon>Ecdysozoa</taxon>
        <taxon>Arthropoda</taxon>
        <taxon>Hexapoda</taxon>
        <taxon>Insecta</taxon>
        <taxon>Pterygota</taxon>
        <taxon>Neoptera</taxon>
        <taxon>Endopterygota</taxon>
        <taxon>Coleoptera</taxon>
        <taxon>Polyphaga</taxon>
        <taxon>Cucujiformia</taxon>
        <taxon>Chrysomeloidea</taxon>
        <taxon>Cerambycidae</taxon>
        <taxon>Lamiinae</taxon>
        <taxon>Acanthocinini</taxon>
        <taxon>Exocentrus</taxon>
    </lineage>
</organism>
<evidence type="ECO:0000256" key="6">
    <source>
        <dbReference type="ARBA" id="ARBA00022884"/>
    </source>
</evidence>
<evidence type="ECO:0000256" key="4">
    <source>
        <dbReference type="ARBA" id="ARBA00022737"/>
    </source>
</evidence>
<comment type="similarity">
    <text evidence="2">Belongs to the mitochondrion-specific ribosomal protein mS39 family.</text>
</comment>
<dbReference type="EMBL" id="JANEYG010000008">
    <property type="protein sequence ID" value="KAJ8922045.1"/>
    <property type="molecule type" value="Genomic_DNA"/>
</dbReference>
<keyword evidence="10" id="KW-0687">Ribonucleoprotein</keyword>
<dbReference type="InterPro" id="IPR002885">
    <property type="entry name" value="PPR_rpt"/>
</dbReference>
<evidence type="ECO:0000313" key="14">
    <source>
        <dbReference type="Proteomes" id="UP001159042"/>
    </source>
</evidence>
<evidence type="ECO:0000256" key="2">
    <source>
        <dbReference type="ARBA" id="ARBA00008551"/>
    </source>
</evidence>
<dbReference type="AlphaFoldDB" id="A0AAV8W5Z4"/>
<evidence type="ECO:0000256" key="12">
    <source>
        <dbReference type="PROSITE-ProRule" id="PRU00708"/>
    </source>
</evidence>
<feature type="repeat" description="PPR" evidence="12">
    <location>
        <begin position="226"/>
        <end position="260"/>
    </location>
</feature>
<keyword evidence="7" id="KW-0809">Transit peptide</keyword>
<proteinExistence type="inferred from homology"/>
<evidence type="ECO:0000256" key="5">
    <source>
        <dbReference type="ARBA" id="ARBA00022845"/>
    </source>
</evidence>